<feature type="compositionally biased region" description="Acidic residues" evidence="1">
    <location>
        <begin position="50"/>
        <end position="59"/>
    </location>
</feature>
<feature type="domain" description="PiggyBac transposable element-derived protein" evidence="4">
    <location>
        <begin position="151"/>
        <end position="280"/>
    </location>
</feature>
<feature type="signal peptide" evidence="3">
    <location>
        <begin position="1"/>
        <end position="20"/>
    </location>
</feature>
<gene>
    <name evidence="5" type="ORF">ILUMI_23564</name>
</gene>
<dbReference type="InterPro" id="IPR052638">
    <property type="entry name" value="PiggyBac_TE-derived"/>
</dbReference>
<feature type="region of interest" description="Disordered" evidence="1">
    <location>
        <begin position="36"/>
        <end position="64"/>
    </location>
</feature>
<dbReference type="AlphaFoldDB" id="A0A8K0CC67"/>
<feature type="transmembrane region" description="Helical" evidence="2">
    <location>
        <begin position="387"/>
        <end position="406"/>
    </location>
</feature>
<evidence type="ECO:0000259" key="4">
    <source>
        <dbReference type="Pfam" id="PF13843"/>
    </source>
</evidence>
<dbReference type="InterPro" id="IPR029526">
    <property type="entry name" value="PGBD"/>
</dbReference>
<feature type="domain" description="PiggyBac transposable element-derived protein" evidence="4">
    <location>
        <begin position="281"/>
        <end position="403"/>
    </location>
</feature>
<dbReference type="PANTHER" id="PTHR47055:SF3">
    <property type="entry name" value="PHORBOL-ESTER_DAG-TYPE DOMAIN-CONTAINING PROTEIN"/>
    <property type="match status" value="1"/>
</dbReference>
<keyword evidence="3" id="KW-0732">Signal</keyword>
<comment type="caution">
    <text evidence="5">The sequence shown here is derived from an EMBL/GenBank/DDBJ whole genome shotgun (WGS) entry which is preliminary data.</text>
</comment>
<evidence type="ECO:0000313" key="5">
    <source>
        <dbReference type="EMBL" id="KAF2882596.1"/>
    </source>
</evidence>
<keyword evidence="2" id="KW-0812">Transmembrane</keyword>
<sequence>MSSLLSTFFVLTALSFYSMSNSVICLQGMKVYTTQSTEVPPDEDRNKTEEDSDKSDDEQEAKLNNSGPIMLRTECIMQIVDHYESDSSDNIPLSKYIRLEDASTSKSSVSKSQPSKSTPLNLEWVKSNPKYNINIDCTPVLCYEEANQCKTPTDFFSLFFTESFCKYIVEQTNKYSQQKSNSINLTLNELNVFFGGLLLSGYAKYPNKRMYWSNQNDVLTILSDSMRLHRFETIIKNFHLNDNHHIDQNYRLYKLRPLIEELNVKFRQHGGLEESLSIDENKGFCATDTIQDGRTKNCPMSDKKVMEKQPKGTYDYRRSEDGAITLVRWKDNKLVTAATTYDTREETTCKCWYRERKRKKTAVQPQIFVNYNKGMGCVDKTDRTRKWYWSIFAYLFDVLVVNRWLLMKKLNQKDDKAASLLVFGRRIALSLLQSFGTPSVKGRTIPVPSGDVRYNGLTGSGLLSLLLPYTDFSELFDFCVHTGSPKSKKTRPDRQNGLRYEIENI</sequence>
<dbReference type="EMBL" id="VTPC01090603">
    <property type="protein sequence ID" value="KAF2882596.1"/>
    <property type="molecule type" value="Genomic_DNA"/>
</dbReference>
<evidence type="ECO:0000256" key="1">
    <source>
        <dbReference type="SAM" id="MobiDB-lite"/>
    </source>
</evidence>
<name>A0A8K0CC67_IGNLU</name>
<feature type="chain" id="PRO_5035473347" description="PiggyBac transposable element-derived protein domain-containing protein" evidence="3">
    <location>
        <begin position="21"/>
        <end position="505"/>
    </location>
</feature>
<protein>
    <recommendedName>
        <fullName evidence="4">PiggyBac transposable element-derived protein domain-containing protein</fullName>
    </recommendedName>
</protein>
<accession>A0A8K0CC67</accession>
<dbReference type="Proteomes" id="UP000801492">
    <property type="component" value="Unassembled WGS sequence"/>
</dbReference>
<keyword evidence="2" id="KW-0472">Membrane</keyword>
<evidence type="ECO:0000256" key="3">
    <source>
        <dbReference type="SAM" id="SignalP"/>
    </source>
</evidence>
<evidence type="ECO:0000313" key="6">
    <source>
        <dbReference type="Proteomes" id="UP000801492"/>
    </source>
</evidence>
<dbReference type="PANTHER" id="PTHR47055">
    <property type="entry name" value="DDE_TNP_1_7 DOMAIN-CONTAINING PROTEIN"/>
    <property type="match status" value="1"/>
</dbReference>
<evidence type="ECO:0000256" key="2">
    <source>
        <dbReference type="SAM" id="Phobius"/>
    </source>
</evidence>
<dbReference type="GO" id="GO:0043565">
    <property type="term" value="F:sequence-specific DNA binding"/>
    <property type="evidence" value="ECO:0007669"/>
    <property type="project" value="TreeGrafter"/>
</dbReference>
<keyword evidence="2" id="KW-1133">Transmembrane helix</keyword>
<proteinExistence type="predicted"/>
<reference evidence="5" key="1">
    <citation type="submission" date="2019-08" db="EMBL/GenBank/DDBJ databases">
        <title>The genome of the North American firefly Photinus pyralis.</title>
        <authorList>
            <consortium name="Photinus pyralis genome working group"/>
            <person name="Fallon T.R."/>
            <person name="Sander Lower S.E."/>
            <person name="Weng J.-K."/>
        </authorList>
    </citation>
    <scope>NUCLEOTIDE SEQUENCE</scope>
    <source>
        <strain evidence="5">TRF0915ILg1</strain>
        <tissue evidence="5">Whole body</tissue>
    </source>
</reference>
<organism evidence="5 6">
    <name type="scientific">Ignelater luminosus</name>
    <name type="common">Cucubano</name>
    <name type="synonym">Pyrophorus luminosus</name>
    <dbReference type="NCBI Taxonomy" id="2038154"/>
    <lineage>
        <taxon>Eukaryota</taxon>
        <taxon>Metazoa</taxon>
        <taxon>Ecdysozoa</taxon>
        <taxon>Arthropoda</taxon>
        <taxon>Hexapoda</taxon>
        <taxon>Insecta</taxon>
        <taxon>Pterygota</taxon>
        <taxon>Neoptera</taxon>
        <taxon>Endopterygota</taxon>
        <taxon>Coleoptera</taxon>
        <taxon>Polyphaga</taxon>
        <taxon>Elateriformia</taxon>
        <taxon>Elateroidea</taxon>
        <taxon>Elateridae</taxon>
        <taxon>Agrypninae</taxon>
        <taxon>Pyrophorini</taxon>
        <taxon>Ignelater</taxon>
    </lineage>
</organism>
<keyword evidence="6" id="KW-1185">Reference proteome</keyword>
<dbReference type="Pfam" id="PF13843">
    <property type="entry name" value="DDE_Tnp_1_7"/>
    <property type="match status" value="2"/>
</dbReference>
<dbReference type="OrthoDB" id="6740284at2759"/>